<dbReference type="PANTHER" id="PTHR35174">
    <property type="entry name" value="BLL7171 PROTEIN-RELATED"/>
    <property type="match status" value="1"/>
</dbReference>
<dbReference type="InterPro" id="IPR011008">
    <property type="entry name" value="Dimeric_a/b-barrel"/>
</dbReference>
<evidence type="ECO:0000313" key="4">
    <source>
        <dbReference type="EMBL" id="GAA5016414.1"/>
    </source>
</evidence>
<dbReference type="SUPFAM" id="SSF54909">
    <property type="entry name" value="Dimeric alpha+beta barrel"/>
    <property type="match status" value="1"/>
</dbReference>
<protein>
    <submittedName>
        <fullName evidence="4">YciI family protein</fullName>
    </submittedName>
</protein>
<dbReference type="Proteomes" id="UP001500427">
    <property type="component" value="Unassembled WGS sequence"/>
</dbReference>
<dbReference type="Pfam" id="PF03795">
    <property type="entry name" value="YCII"/>
    <property type="match status" value="1"/>
</dbReference>
<evidence type="ECO:0000313" key="5">
    <source>
        <dbReference type="Proteomes" id="UP001500427"/>
    </source>
</evidence>
<dbReference type="EMBL" id="BAABIW010000001">
    <property type="protein sequence ID" value="GAA5016414.1"/>
    <property type="molecule type" value="Genomic_DNA"/>
</dbReference>
<feature type="domain" description="YCII-related" evidence="3">
    <location>
        <begin position="28"/>
        <end position="96"/>
    </location>
</feature>
<sequence length="125" mass="13524">MMHVGQDDGREALAWSPQDITNMIEFQRAFDRELEENGEMVFNAGLSWPDQARIVRYDGGVPVVTDGPYPEGREFLIGFWVVDCASAERAHEIAAKASSSPGPGGAPTCVPIEVRPLAGPPKVDA</sequence>
<feature type="region of interest" description="Disordered" evidence="2">
    <location>
        <begin position="93"/>
        <end position="125"/>
    </location>
</feature>
<evidence type="ECO:0000259" key="3">
    <source>
        <dbReference type="Pfam" id="PF03795"/>
    </source>
</evidence>
<organism evidence="4 5">
    <name type="scientific">Terrabacter aeriphilus</name>
    <dbReference type="NCBI Taxonomy" id="515662"/>
    <lineage>
        <taxon>Bacteria</taxon>
        <taxon>Bacillati</taxon>
        <taxon>Actinomycetota</taxon>
        <taxon>Actinomycetes</taxon>
        <taxon>Micrococcales</taxon>
        <taxon>Intrasporangiaceae</taxon>
        <taxon>Terrabacter</taxon>
    </lineage>
</organism>
<dbReference type="PANTHER" id="PTHR35174:SF3">
    <property type="entry name" value="BLL7171 PROTEIN"/>
    <property type="match status" value="1"/>
</dbReference>
<evidence type="ECO:0000256" key="1">
    <source>
        <dbReference type="ARBA" id="ARBA00007689"/>
    </source>
</evidence>
<keyword evidence="5" id="KW-1185">Reference proteome</keyword>
<dbReference type="InterPro" id="IPR005545">
    <property type="entry name" value="YCII"/>
</dbReference>
<reference evidence="5" key="1">
    <citation type="journal article" date="2019" name="Int. J. Syst. Evol. Microbiol.">
        <title>The Global Catalogue of Microorganisms (GCM) 10K type strain sequencing project: providing services to taxonomists for standard genome sequencing and annotation.</title>
        <authorList>
            <consortium name="The Broad Institute Genomics Platform"/>
            <consortium name="The Broad Institute Genome Sequencing Center for Infectious Disease"/>
            <person name="Wu L."/>
            <person name="Ma J."/>
        </authorList>
    </citation>
    <scope>NUCLEOTIDE SEQUENCE [LARGE SCALE GENOMIC DNA]</scope>
    <source>
        <strain evidence="5">JCM 17687</strain>
    </source>
</reference>
<name>A0ABP9J1G2_9MICO</name>
<dbReference type="Gene3D" id="3.30.70.1060">
    <property type="entry name" value="Dimeric alpha+beta barrel"/>
    <property type="match status" value="1"/>
</dbReference>
<comment type="caution">
    <text evidence="4">The sequence shown here is derived from an EMBL/GenBank/DDBJ whole genome shotgun (WGS) entry which is preliminary data.</text>
</comment>
<evidence type="ECO:0000256" key="2">
    <source>
        <dbReference type="SAM" id="MobiDB-lite"/>
    </source>
</evidence>
<comment type="similarity">
    <text evidence="1">Belongs to the YciI family.</text>
</comment>
<proteinExistence type="inferred from homology"/>
<accession>A0ABP9J1G2</accession>
<gene>
    <name evidence="4" type="ORF">GCM10023258_01960</name>
</gene>